<evidence type="ECO:0000313" key="2">
    <source>
        <dbReference type="EMBL" id="RKN86900.1"/>
    </source>
</evidence>
<name>A0A3B0CSM9_9BACL</name>
<dbReference type="Proteomes" id="UP000282311">
    <property type="component" value="Unassembled WGS sequence"/>
</dbReference>
<keyword evidence="1" id="KW-0812">Transmembrane</keyword>
<feature type="transmembrane region" description="Helical" evidence="1">
    <location>
        <begin position="45"/>
        <end position="71"/>
    </location>
</feature>
<reference evidence="2 3" key="1">
    <citation type="journal article" date="2007" name="Int. J. Syst. Evol. Microbiol.">
        <title>Paenibacillus ginsengarvi sp. nov., isolated from soil from ginseng cultivation.</title>
        <authorList>
            <person name="Yoon M.H."/>
            <person name="Ten L.N."/>
            <person name="Im W.T."/>
        </authorList>
    </citation>
    <scope>NUCLEOTIDE SEQUENCE [LARGE SCALE GENOMIC DNA]</scope>
    <source>
        <strain evidence="2 3">KCTC 13059</strain>
    </source>
</reference>
<evidence type="ECO:0000256" key="1">
    <source>
        <dbReference type="SAM" id="Phobius"/>
    </source>
</evidence>
<feature type="transmembrane region" description="Helical" evidence="1">
    <location>
        <begin position="6"/>
        <end position="24"/>
    </location>
</feature>
<comment type="caution">
    <text evidence="2">The sequence shown here is derived from an EMBL/GenBank/DDBJ whole genome shotgun (WGS) entry which is preliminary data.</text>
</comment>
<gene>
    <name evidence="2" type="ORF">D7M11_02800</name>
</gene>
<keyword evidence="3" id="KW-1185">Reference proteome</keyword>
<keyword evidence="1" id="KW-0472">Membrane</keyword>
<accession>A0A3B0CSM9</accession>
<proteinExistence type="predicted"/>
<dbReference type="OrthoDB" id="2647690at2"/>
<organism evidence="2 3">
    <name type="scientific">Paenibacillus ginsengarvi</name>
    <dbReference type="NCBI Taxonomy" id="400777"/>
    <lineage>
        <taxon>Bacteria</taxon>
        <taxon>Bacillati</taxon>
        <taxon>Bacillota</taxon>
        <taxon>Bacilli</taxon>
        <taxon>Bacillales</taxon>
        <taxon>Paenibacillaceae</taxon>
        <taxon>Paenibacillus</taxon>
    </lineage>
</organism>
<keyword evidence="1" id="KW-1133">Transmembrane helix</keyword>
<dbReference type="RefSeq" id="WP_120745608.1">
    <property type="nucleotide sequence ID" value="NZ_RBAH01000001.1"/>
</dbReference>
<dbReference type="AlphaFoldDB" id="A0A3B0CSM9"/>
<evidence type="ECO:0000313" key="3">
    <source>
        <dbReference type="Proteomes" id="UP000282311"/>
    </source>
</evidence>
<protein>
    <submittedName>
        <fullName evidence="2">Uncharacterized protein</fullName>
    </submittedName>
</protein>
<dbReference type="EMBL" id="RBAH01000001">
    <property type="protein sequence ID" value="RKN86900.1"/>
    <property type="molecule type" value="Genomic_DNA"/>
</dbReference>
<sequence>MINTLAWLLILITAVGLVLTIAVGRRQHKRVYDHNASDTTAKHPFLANPVLIAYVLFPIVIIIGAAILMLYS</sequence>